<dbReference type="SMART" id="SM00857">
    <property type="entry name" value="Resolvase"/>
    <property type="match status" value="1"/>
</dbReference>
<dbReference type="InterPro" id="IPR025827">
    <property type="entry name" value="Zn_ribbon_recom_dom"/>
</dbReference>
<organism evidence="4 5">
    <name type="scientific">Anaerococcus lactolyticus S7-1-13</name>
    <dbReference type="NCBI Taxonomy" id="1284686"/>
    <lineage>
        <taxon>Bacteria</taxon>
        <taxon>Bacillati</taxon>
        <taxon>Bacillota</taxon>
        <taxon>Tissierellia</taxon>
        <taxon>Tissierellales</taxon>
        <taxon>Peptoniphilaceae</taxon>
        <taxon>Anaerococcus</taxon>
    </lineage>
</organism>
<dbReference type="Gene3D" id="3.40.50.1390">
    <property type="entry name" value="Resolvase, N-terminal catalytic domain"/>
    <property type="match status" value="1"/>
</dbReference>
<dbReference type="InterPro" id="IPR011109">
    <property type="entry name" value="DNA_bind_recombinase_dom"/>
</dbReference>
<evidence type="ECO:0000259" key="3">
    <source>
        <dbReference type="PROSITE" id="PS51737"/>
    </source>
</evidence>
<reference evidence="4 5" key="1">
    <citation type="submission" date="2014-07" db="EMBL/GenBank/DDBJ databases">
        <authorList>
            <person name="McCorrison J."/>
            <person name="Sanka R."/>
            <person name="Torralba M."/>
            <person name="Gillis M."/>
            <person name="Haft D.H."/>
            <person name="Methe B."/>
            <person name="Sutton G."/>
            <person name="Nelson K.E."/>
        </authorList>
    </citation>
    <scope>NUCLEOTIDE SEQUENCE [LARGE SCALE GENOMIC DNA]</scope>
    <source>
        <strain evidence="4 5">S7-1-13</strain>
    </source>
</reference>
<accession>A0A095WZH0</accession>
<dbReference type="PROSITE" id="PS51737">
    <property type="entry name" value="RECOMBINASE_DNA_BIND"/>
    <property type="match status" value="1"/>
</dbReference>
<dbReference type="RefSeq" id="WP_037328680.1">
    <property type="nucleotide sequence ID" value="NZ_JRMW01000043.1"/>
</dbReference>
<sequence>MNKVAIYLRLSDEDYNKMDESISIVNQRDYIRNYIENESSLKSCEIKEYVDDGYSGTNTNRPAFLRLIDDVKEGRVKTIIVKDMSRFSRDYILLGDYLSNIFPFLKIRFIAINDCYDSINENGNGLDMDTQFKTLYYDLFSKELSEKVSNSLKQIKSQGKNINWAAPFGYIKDPKDKHSIIIDEKTAFIVKEAFDLILRGYSCTQIANIFNEKGYITRSERKEELKLFDYTGNLITGSEVKKRVWTSVCISQITRNELYTGDYVYNKYKETRIGRRKKILLPEEEWKVIHNTHEAIISREVFDEVKSIKEKRKFYVYTGKKNRSIFSGKIFCKECGRPMSFRCDSRQKKNSDKIYKYKSYYCNLCKAEKKPNNIKEKDIIELIKPKLKDFKIHNTLNKEKVIEHKNVKEEILKEISILNSNLQIIYENYKKKNISKEAYLKEKSLIQDKKILLESKLKELKSEEIDLKKEFDGNSLDKNNLLKAYVDSSIDKIVVSRSGEREIVEK</sequence>
<feature type="domain" description="Recombinase" evidence="3">
    <location>
        <begin position="167"/>
        <end position="315"/>
    </location>
</feature>
<evidence type="ECO:0000256" key="1">
    <source>
        <dbReference type="SAM" id="Coils"/>
    </source>
</evidence>
<dbReference type="InterPro" id="IPR050639">
    <property type="entry name" value="SSR_resolvase"/>
</dbReference>
<protein>
    <submittedName>
        <fullName evidence="4">Conjugal transfer protein</fullName>
    </submittedName>
</protein>
<proteinExistence type="predicted"/>
<dbReference type="PANTHER" id="PTHR30461:SF23">
    <property type="entry name" value="DNA RECOMBINASE-RELATED"/>
    <property type="match status" value="1"/>
</dbReference>
<dbReference type="AlphaFoldDB" id="A0A095WZH0"/>
<evidence type="ECO:0000259" key="2">
    <source>
        <dbReference type="PROSITE" id="PS51736"/>
    </source>
</evidence>
<dbReference type="Gene3D" id="3.90.1750.20">
    <property type="entry name" value="Putative Large Serine Recombinase, Chain B, Domain 2"/>
    <property type="match status" value="1"/>
</dbReference>
<feature type="coiled-coil region" evidence="1">
    <location>
        <begin position="443"/>
        <end position="470"/>
    </location>
</feature>
<dbReference type="EMBL" id="JRMW01000043">
    <property type="protein sequence ID" value="KGF03013.1"/>
    <property type="molecule type" value="Genomic_DNA"/>
</dbReference>
<name>A0A095WZH0_9FIRM</name>
<evidence type="ECO:0000313" key="5">
    <source>
        <dbReference type="Proteomes" id="UP000029579"/>
    </source>
</evidence>
<keyword evidence="1" id="KW-0175">Coiled coil</keyword>
<dbReference type="Pfam" id="PF07508">
    <property type="entry name" value="Recombinase"/>
    <property type="match status" value="1"/>
</dbReference>
<dbReference type="PROSITE" id="PS51736">
    <property type="entry name" value="RECOMBINASES_3"/>
    <property type="match status" value="1"/>
</dbReference>
<dbReference type="SUPFAM" id="SSF53041">
    <property type="entry name" value="Resolvase-like"/>
    <property type="match status" value="1"/>
</dbReference>
<dbReference type="Proteomes" id="UP000029579">
    <property type="component" value="Unassembled WGS sequence"/>
</dbReference>
<dbReference type="eggNOG" id="COG1961">
    <property type="taxonomic scope" value="Bacteria"/>
</dbReference>
<dbReference type="GO" id="GO:0000150">
    <property type="term" value="F:DNA strand exchange activity"/>
    <property type="evidence" value="ECO:0007669"/>
    <property type="project" value="InterPro"/>
</dbReference>
<comment type="caution">
    <text evidence="4">The sequence shown here is derived from an EMBL/GenBank/DDBJ whole genome shotgun (WGS) entry which is preliminary data.</text>
</comment>
<dbReference type="GO" id="GO:0003677">
    <property type="term" value="F:DNA binding"/>
    <property type="evidence" value="ECO:0007669"/>
    <property type="project" value="InterPro"/>
</dbReference>
<dbReference type="InterPro" id="IPR038109">
    <property type="entry name" value="DNA_bind_recomb_sf"/>
</dbReference>
<dbReference type="PANTHER" id="PTHR30461">
    <property type="entry name" value="DNA-INVERTASE FROM LAMBDOID PROPHAGE"/>
    <property type="match status" value="1"/>
</dbReference>
<dbReference type="Pfam" id="PF00239">
    <property type="entry name" value="Resolvase"/>
    <property type="match status" value="1"/>
</dbReference>
<dbReference type="Pfam" id="PF13408">
    <property type="entry name" value="Zn_ribbon_recom"/>
    <property type="match status" value="1"/>
</dbReference>
<dbReference type="InterPro" id="IPR006119">
    <property type="entry name" value="Resolv_N"/>
</dbReference>
<dbReference type="InterPro" id="IPR036162">
    <property type="entry name" value="Resolvase-like_N_sf"/>
</dbReference>
<feature type="domain" description="Resolvase/invertase-type recombinase catalytic" evidence="2">
    <location>
        <begin position="3"/>
        <end position="159"/>
    </location>
</feature>
<gene>
    <name evidence="4" type="ORF">HMPREF1630_08420</name>
</gene>
<evidence type="ECO:0000313" key="4">
    <source>
        <dbReference type="EMBL" id="KGF03013.1"/>
    </source>
</evidence>
<dbReference type="OrthoDB" id="9804620at2"/>